<sequence length="245" mass="27493">MITLFDVSRKGPNATTWSPNTWKVRYVLDFKGIPYHIVPVDYCDIESALKEAGVGPSGKRKDGSDVYTVPSIVDSNTGAKITDSIKIALYLEETYPETPSIFPHNSAALHQAFFAYFNSTVAPIWSTILPRVAEIMDDRPKAWYIELRSKTLGKPLAETDPVGEEREDLFRKMKDAFSLFDGFYQKSGGQFIMGSSPGFADLMIAGVVQGLKVWGEDSQEWQEFSSWNGGRWVQLLGALENYERL</sequence>
<accession>A0A8H5FTY2</accession>
<dbReference type="Proteomes" id="UP000559027">
    <property type="component" value="Unassembled WGS sequence"/>
</dbReference>
<dbReference type="OrthoDB" id="4951845at2759"/>
<dbReference type="GO" id="GO:0004364">
    <property type="term" value="F:glutathione transferase activity"/>
    <property type="evidence" value="ECO:0007669"/>
    <property type="project" value="TreeGrafter"/>
</dbReference>
<dbReference type="SUPFAM" id="SSF52833">
    <property type="entry name" value="Thioredoxin-like"/>
    <property type="match status" value="1"/>
</dbReference>
<evidence type="ECO:0000313" key="2">
    <source>
        <dbReference type="EMBL" id="KAF5348612.1"/>
    </source>
</evidence>
<dbReference type="PROSITE" id="PS50404">
    <property type="entry name" value="GST_NTER"/>
    <property type="match status" value="1"/>
</dbReference>
<dbReference type="InterPro" id="IPR036282">
    <property type="entry name" value="Glutathione-S-Trfase_C_sf"/>
</dbReference>
<reference evidence="2 3" key="1">
    <citation type="journal article" date="2020" name="ISME J.">
        <title>Uncovering the hidden diversity of litter-decomposition mechanisms in mushroom-forming fungi.</title>
        <authorList>
            <person name="Floudas D."/>
            <person name="Bentzer J."/>
            <person name="Ahren D."/>
            <person name="Johansson T."/>
            <person name="Persson P."/>
            <person name="Tunlid A."/>
        </authorList>
    </citation>
    <scope>NUCLEOTIDE SEQUENCE [LARGE SCALE GENOMIC DNA]</scope>
    <source>
        <strain evidence="2 3">CBS 146.42</strain>
    </source>
</reference>
<dbReference type="SUPFAM" id="SSF47616">
    <property type="entry name" value="GST C-terminal domain-like"/>
    <property type="match status" value="1"/>
</dbReference>
<dbReference type="Pfam" id="PF22041">
    <property type="entry name" value="GST_C_7"/>
    <property type="match status" value="1"/>
</dbReference>
<keyword evidence="3" id="KW-1185">Reference proteome</keyword>
<dbReference type="InterPro" id="IPR004045">
    <property type="entry name" value="Glutathione_S-Trfase_N"/>
</dbReference>
<dbReference type="PANTHER" id="PTHR42673:SF4">
    <property type="entry name" value="MALEYLACETOACETATE ISOMERASE"/>
    <property type="match status" value="1"/>
</dbReference>
<dbReference type="InterPro" id="IPR054416">
    <property type="entry name" value="GST_UstS-like_C"/>
</dbReference>
<feature type="domain" description="GST N-terminal" evidence="1">
    <location>
        <begin position="8"/>
        <end position="99"/>
    </location>
</feature>
<dbReference type="EMBL" id="JAACJO010000019">
    <property type="protein sequence ID" value="KAF5348612.1"/>
    <property type="molecule type" value="Genomic_DNA"/>
</dbReference>
<protein>
    <recommendedName>
        <fullName evidence="1">GST N-terminal domain-containing protein</fullName>
    </recommendedName>
</protein>
<evidence type="ECO:0000313" key="3">
    <source>
        <dbReference type="Proteomes" id="UP000559027"/>
    </source>
</evidence>
<dbReference type="PANTHER" id="PTHR42673">
    <property type="entry name" value="MALEYLACETOACETATE ISOMERASE"/>
    <property type="match status" value="1"/>
</dbReference>
<dbReference type="Gene3D" id="3.40.30.10">
    <property type="entry name" value="Glutaredoxin"/>
    <property type="match status" value="1"/>
</dbReference>
<name>A0A8H5FTY2_9AGAR</name>
<dbReference type="Pfam" id="PF13409">
    <property type="entry name" value="GST_N_2"/>
    <property type="match status" value="1"/>
</dbReference>
<dbReference type="GO" id="GO:0016034">
    <property type="term" value="F:maleylacetoacetate isomerase activity"/>
    <property type="evidence" value="ECO:0007669"/>
    <property type="project" value="TreeGrafter"/>
</dbReference>
<comment type="caution">
    <text evidence="2">The sequence shown here is derived from an EMBL/GenBank/DDBJ whole genome shotgun (WGS) entry which is preliminary data.</text>
</comment>
<dbReference type="Gene3D" id="1.20.1050.10">
    <property type="match status" value="1"/>
</dbReference>
<evidence type="ECO:0000259" key="1">
    <source>
        <dbReference type="PROSITE" id="PS50404"/>
    </source>
</evidence>
<gene>
    <name evidence="2" type="ORF">D9756_009571</name>
</gene>
<organism evidence="2 3">
    <name type="scientific">Leucocoprinus leucothites</name>
    <dbReference type="NCBI Taxonomy" id="201217"/>
    <lineage>
        <taxon>Eukaryota</taxon>
        <taxon>Fungi</taxon>
        <taxon>Dikarya</taxon>
        <taxon>Basidiomycota</taxon>
        <taxon>Agaricomycotina</taxon>
        <taxon>Agaricomycetes</taxon>
        <taxon>Agaricomycetidae</taxon>
        <taxon>Agaricales</taxon>
        <taxon>Agaricineae</taxon>
        <taxon>Agaricaceae</taxon>
        <taxon>Leucocoprinus</taxon>
    </lineage>
</organism>
<dbReference type="GO" id="GO:0006749">
    <property type="term" value="P:glutathione metabolic process"/>
    <property type="evidence" value="ECO:0007669"/>
    <property type="project" value="TreeGrafter"/>
</dbReference>
<dbReference type="GO" id="GO:0006559">
    <property type="term" value="P:L-phenylalanine catabolic process"/>
    <property type="evidence" value="ECO:0007669"/>
    <property type="project" value="TreeGrafter"/>
</dbReference>
<dbReference type="AlphaFoldDB" id="A0A8H5FTY2"/>
<dbReference type="InterPro" id="IPR036249">
    <property type="entry name" value="Thioredoxin-like_sf"/>
</dbReference>
<proteinExistence type="predicted"/>